<evidence type="ECO:0000313" key="3">
    <source>
        <dbReference type="Proteomes" id="UP000641514"/>
    </source>
</evidence>
<proteinExistence type="predicted"/>
<keyword evidence="1" id="KW-1133">Transmembrane helix</keyword>
<name>A0A916UIT4_9ACTN</name>
<feature type="transmembrane region" description="Helical" evidence="1">
    <location>
        <begin position="46"/>
        <end position="67"/>
    </location>
</feature>
<dbReference type="Proteomes" id="UP000641514">
    <property type="component" value="Unassembled WGS sequence"/>
</dbReference>
<comment type="caution">
    <text evidence="2">The sequence shown here is derived from an EMBL/GenBank/DDBJ whole genome shotgun (WGS) entry which is preliminary data.</text>
</comment>
<keyword evidence="3" id="KW-1185">Reference proteome</keyword>
<accession>A0A916UIT4</accession>
<protein>
    <submittedName>
        <fullName evidence="2">Uncharacterized protein</fullName>
    </submittedName>
</protein>
<gene>
    <name evidence="2" type="ORF">GCM10011410_30590</name>
</gene>
<keyword evidence="1" id="KW-0472">Membrane</keyword>
<organism evidence="2 3">
    <name type="scientific">Hoyosella rhizosphaerae</name>
    <dbReference type="NCBI Taxonomy" id="1755582"/>
    <lineage>
        <taxon>Bacteria</taxon>
        <taxon>Bacillati</taxon>
        <taxon>Actinomycetota</taxon>
        <taxon>Actinomycetes</taxon>
        <taxon>Mycobacteriales</taxon>
        <taxon>Hoyosellaceae</taxon>
        <taxon>Hoyosella</taxon>
    </lineage>
</organism>
<feature type="transmembrane region" description="Helical" evidence="1">
    <location>
        <begin position="20"/>
        <end position="40"/>
    </location>
</feature>
<dbReference type="EMBL" id="BMJH01000004">
    <property type="protein sequence ID" value="GGC75164.1"/>
    <property type="molecule type" value="Genomic_DNA"/>
</dbReference>
<keyword evidence="1" id="KW-0812">Transmembrane</keyword>
<evidence type="ECO:0000256" key="1">
    <source>
        <dbReference type="SAM" id="Phobius"/>
    </source>
</evidence>
<reference evidence="2" key="1">
    <citation type="journal article" date="2014" name="Int. J. Syst. Evol. Microbiol.">
        <title>Complete genome sequence of Corynebacterium casei LMG S-19264T (=DSM 44701T), isolated from a smear-ripened cheese.</title>
        <authorList>
            <consortium name="US DOE Joint Genome Institute (JGI-PGF)"/>
            <person name="Walter F."/>
            <person name="Albersmeier A."/>
            <person name="Kalinowski J."/>
            <person name="Ruckert C."/>
        </authorList>
    </citation>
    <scope>NUCLEOTIDE SEQUENCE</scope>
    <source>
        <strain evidence="2">CGMCC 1.15478</strain>
    </source>
</reference>
<evidence type="ECO:0000313" key="2">
    <source>
        <dbReference type="EMBL" id="GGC75164.1"/>
    </source>
</evidence>
<sequence>MESMRQIDYVSESQPKRRVVRAHVLTWLIRVSLWVVFAVIATNVEASWWTLALPGIAVMLLAELAMYRYILRPVLNPTA</sequence>
<dbReference type="AlphaFoldDB" id="A0A916UIT4"/>
<reference evidence="2" key="2">
    <citation type="submission" date="2020-09" db="EMBL/GenBank/DDBJ databases">
        <authorList>
            <person name="Sun Q."/>
            <person name="Zhou Y."/>
        </authorList>
    </citation>
    <scope>NUCLEOTIDE SEQUENCE</scope>
    <source>
        <strain evidence="2">CGMCC 1.15478</strain>
    </source>
</reference>